<sequence>LEFALDWQQIIKDANVVPIITALKSADKAFADDDEFVSNYLSLRQNPARFKPEAFRAIDDFRGTAALRKLDIFAKAYHLRKVWKLDPVLMQQLNQNHGPIDWNDPNTPLPLDWRHPDSHAIYWAVKGLQKASEEGSSIAEINTDRIVNHSLQNLFRNGRMFVYDVPAQTPSDSSSQTPQTPTKEVFLRSDLRMFDAYNKSALARIKKYEELGLEKTKTGSLQSLKDGHRNMLKNAIFSFYQAGHRRRAQKIYKKMRQLYPSDDFKVPLDAFVWNRLREELTNITVTNAQEIVQMMLRESYFRYAVRDDDEAFGREKMAKEIHDHYQSAYLDENRINLPDFKLMRYFALLDFFNDYQYPLNMRRNLLARIKIERPELAEQLKQLEEKLQKQSEQS</sequence>
<feature type="coiled-coil region" evidence="1">
    <location>
        <begin position="366"/>
        <end position="393"/>
    </location>
</feature>
<protein>
    <submittedName>
        <fullName evidence="2">Uncharacterized protein</fullName>
    </submittedName>
</protein>
<dbReference type="EMBL" id="BARV01007540">
    <property type="protein sequence ID" value="GAI09380.1"/>
    <property type="molecule type" value="Genomic_DNA"/>
</dbReference>
<feature type="non-terminal residue" evidence="2">
    <location>
        <position position="1"/>
    </location>
</feature>
<keyword evidence="1" id="KW-0175">Coiled coil</keyword>
<evidence type="ECO:0000313" key="2">
    <source>
        <dbReference type="EMBL" id="GAI09380.1"/>
    </source>
</evidence>
<dbReference type="AlphaFoldDB" id="X1M3Y4"/>
<comment type="caution">
    <text evidence="2">The sequence shown here is derived from an EMBL/GenBank/DDBJ whole genome shotgun (WGS) entry which is preliminary data.</text>
</comment>
<proteinExistence type="predicted"/>
<name>X1M3Y4_9ZZZZ</name>
<organism evidence="2">
    <name type="scientific">marine sediment metagenome</name>
    <dbReference type="NCBI Taxonomy" id="412755"/>
    <lineage>
        <taxon>unclassified sequences</taxon>
        <taxon>metagenomes</taxon>
        <taxon>ecological metagenomes</taxon>
    </lineage>
</organism>
<accession>X1M3Y4</accession>
<evidence type="ECO:0000256" key="1">
    <source>
        <dbReference type="SAM" id="Coils"/>
    </source>
</evidence>
<gene>
    <name evidence="2" type="ORF">S06H3_15334</name>
</gene>
<reference evidence="2" key="1">
    <citation type="journal article" date="2014" name="Front. Microbiol.">
        <title>High frequency of phylogenetically diverse reductive dehalogenase-homologous genes in deep subseafloor sedimentary metagenomes.</title>
        <authorList>
            <person name="Kawai M."/>
            <person name="Futagami T."/>
            <person name="Toyoda A."/>
            <person name="Takaki Y."/>
            <person name="Nishi S."/>
            <person name="Hori S."/>
            <person name="Arai W."/>
            <person name="Tsubouchi T."/>
            <person name="Morono Y."/>
            <person name="Uchiyama I."/>
            <person name="Ito T."/>
            <person name="Fujiyama A."/>
            <person name="Inagaki F."/>
            <person name="Takami H."/>
        </authorList>
    </citation>
    <scope>NUCLEOTIDE SEQUENCE</scope>
    <source>
        <strain evidence="2">Expedition CK06-06</strain>
    </source>
</reference>
<feature type="non-terminal residue" evidence="2">
    <location>
        <position position="394"/>
    </location>
</feature>